<keyword evidence="6" id="KW-0808">Transferase</keyword>
<keyword evidence="11 13" id="KW-0472">Membrane</keyword>
<evidence type="ECO:0000256" key="9">
    <source>
        <dbReference type="ARBA" id="ARBA00022842"/>
    </source>
</evidence>
<keyword evidence="10 13" id="KW-1133">Transmembrane helix</keyword>
<comment type="subcellular location">
    <subcellularLocation>
        <location evidence="2">Endoplasmic reticulum membrane</location>
    </subcellularLocation>
</comment>
<evidence type="ECO:0000256" key="8">
    <source>
        <dbReference type="ARBA" id="ARBA00022824"/>
    </source>
</evidence>
<dbReference type="UniPathway" id="UPA00378"/>
<comment type="cofactor">
    <cofactor evidence="1">
        <name>Mg(2+)</name>
        <dbReference type="ChEBI" id="CHEBI:18420"/>
    </cofactor>
</comment>
<evidence type="ECO:0000256" key="6">
    <source>
        <dbReference type="ARBA" id="ARBA00022679"/>
    </source>
</evidence>
<feature type="transmembrane region" description="Helical" evidence="13">
    <location>
        <begin position="7"/>
        <end position="29"/>
    </location>
</feature>
<evidence type="ECO:0000256" key="7">
    <source>
        <dbReference type="ARBA" id="ARBA00022692"/>
    </source>
</evidence>
<dbReference type="GO" id="GO:1904423">
    <property type="term" value="C:dehydrodolichyl diphosphate synthase complex"/>
    <property type="evidence" value="ECO:0007669"/>
    <property type="project" value="InterPro"/>
</dbReference>
<keyword evidence="8" id="KW-0256">Endoplasmic reticulum</keyword>
<dbReference type="Gene3D" id="3.40.1180.10">
    <property type="entry name" value="Decaprenyl diphosphate synthase-like"/>
    <property type="match status" value="1"/>
</dbReference>
<dbReference type="GO" id="GO:0005789">
    <property type="term" value="C:endoplasmic reticulum membrane"/>
    <property type="evidence" value="ECO:0007669"/>
    <property type="project" value="UniProtKB-SubCell"/>
</dbReference>
<comment type="pathway">
    <text evidence="3">Protein modification; protein glycosylation.</text>
</comment>
<comment type="similarity">
    <text evidence="4">Belongs to the UPP synthase family.</text>
</comment>
<keyword evidence="9" id="KW-0460">Magnesium</keyword>
<evidence type="ECO:0000256" key="5">
    <source>
        <dbReference type="ARBA" id="ARBA00012596"/>
    </source>
</evidence>
<proteinExistence type="inferred from homology"/>
<protein>
    <recommendedName>
        <fullName evidence="5">ditrans,polycis-polyprenyl diphosphate synthase [(2E,6E)-farnesyldiphosphate specific]</fullName>
        <ecNumber evidence="5">2.5.1.87</ecNumber>
    </recommendedName>
</protein>
<evidence type="ECO:0000256" key="12">
    <source>
        <dbReference type="ARBA" id="ARBA00047353"/>
    </source>
</evidence>
<dbReference type="GO" id="GO:0045547">
    <property type="term" value="F:ditrans,polycis-polyprenyl diphosphate synthase [(2E,6E)-farnesyl diphosphate specific] activity"/>
    <property type="evidence" value="ECO:0007669"/>
    <property type="project" value="UniProtKB-EC"/>
</dbReference>
<evidence type="ECO:0000256" key="13">
    <source>
        <dbReference type="SAM" id="Phobius"/>
    </source>
</evidence>
<sequence length="242" mass="26826">MGTLRHLLLLSTLRVVHGVFAMYGALLAVRQFLCWLFSPSRSVAGHTYSRLPPHIGVVLGTGELLDVNALCRLIGWAHDAGINCFTLCDFDGSLERSAKEMRTALSIHCTPAVFVHTRTNKEQHTTIPDCVDHINICLASLQSGRDEMVDLARSMCEASAAKQLDATSIDEASVQAWLAQTHFDTELALVLQFCDEHLLGGLPPWQIRNSHFVHMGCLQRCSQARLHTALLEFDSLQQRHGT</sequence>
<gene>
    <name evidence="14" type="ORF">CPEL01642_LOCUS17673</name>
</gene>
<dbReference type="PANTHER" id="PTHR21528">
    <property type="entry name" value="DEHYDRODOLICHYL DIPHOSPHATE SYNTHASE COMPLEX SUBUNIT NUS1"/>
    <property type="match status" value="1"/>
</dbReference>
<evidence type="ECO:0000313" key="14">
    <source>
        <dbReference type="EMBL" id="CAD8614292.1"/>
    </source>
</evidence>
<evidence type="ECO:0000256" key="1">
    <source>
        <dbReference type="ARBA" id="ARBA00001946"/>
    </source>
</evidence>
<dbReference type="InterPro" id="IPR036424">
    <property type="entry name" value="UPP_synth-like_sf"/>
</dbReference>
<dbReference type="AlphaFoldDB" id="A0A7S0LJ28"/>
<dbReference type="SUPFAM" id="SSF64005">
    <property type="entry name" value="Undecaprenyl diphosphate synthase"/>
    <property type="match status" value="1"/>
</dbReference>
<dbReference type="PANTHER" id="PTHR21528:SF0">
    <property type="entry name" value="DEHYDRODOLICHYL DIPHOSPHATE SYNTHASE COMPLEX SUBUNIT NUS1"/>
    <property type="match status" value="1"/>
</dbReference>
<reference evidence="14" key="1">
    <citation type="submission" date="2021-01" db="EMBL/GenBank/DDBJ databases">
        <authorList>
            <person name="Corre E."/>
            <person name="Pelletier E."/>
            <person name="Niang G."/>
            <person name="Scheremetjew M."/>
            <person name="Finn R."/>
            <person name="Kale V."/>
            <person name="Holt S."/>
            <person name="Cochrane G."/>
            <person name="Meng A."/>
            <person name="Brown T."/>
            <person name="Cohen L."/>
        </authorList>
    </citation>
    <scope>NUCLEOTIDE SEQUENCE</scope>
    <source>
        <strain evidence="14">PLY182g</strain>
    </source>
</reference>
<keyword evidence="7 13" id="KW-0812">Transmembrane</keyword>
<name>A0A7S0LJ28_9EUKA</name>
<accession>A0A7S0LJ28</accession>
<evidence type="ECO:0000256" key="11">
    <source>
        <dbReference type="ARBA" id="ARBA00023136"/>
    </source>
</evidence>
<evidence type="ECO:0000256" key="4">
    <source>
        <dbReference type="ARBA" id="ARBA00005432"/>
    </source>
</evidence>
<evidence type="ECO:0000256" key="10">
    <source>
        <dbReference type="ARBA" id="ARBA00022989"/>
    </source>
</evidence>
<dbReference type="EMBL" id="HBEY01037161">
    <property type="protein sequence ID" value="CAD8614292.1"/>
    <property type="molecule type" value="Transcribed_RNA"/>
</dbReference>
<dbReference type="InterPro" id="IPR038887">
    <property type="entry name" value="Nus1/NgBR"/>
</dbReference>
<organism evidence="14">
    <name type="scientific">Coccolithus braarudii</name>
    <dbReference type="NCBI Taxonomy" id="221442"/>
    <lineage>
        <taxon>Eukaryota</taxon>
        <taxon>Haptista</taxon>
        <taxon>Haptophyta</taxon>
        <taxon>Prymnesiophyceae</taxon>
        <taxon>Coccolithales</taxon>
        <taxon>Coccolithaceae</taxon>
        <taxon>Coccolithus</taxon>
    </lineage>
</organism>
<comment type="catalytic activity">
    <reaction evidence="12">
        <text>n isopentenyl diphosphate + (2E,6E)-farnesyl diphosphate = a di-trans,poly-cis-polyprenyl diphosphate + n diphosphate</text>
        <dbReference type="Rhea" id="RHEA:53008"/>
        <dbReference type="Rhea" id="RHEA-COMP:19494"/>
        <dbReference type="ChEBI" id="CHEBI:33019"/>
        <dbReference type="ChEBI" id="CHEBI:128769"/>
        <dbReference type="ChEBI" id="CHEBI:136960"/>
        <dbReference type="ChEBI" id="CHEBI:175763"/>
        <dbReference type="EC" id="2.5.1.87"/>
    </reaction>
</comment>
<dbReference type="EC" id="2.5.1.87" evidence="5"/>
<evidence type="ECO:0000256" key="3">
    <source>
        <dbReference type="ARBA" id="ARBA00004922"/>
    </source>
</evidence>
<evidence type="ECO:0000256" key="2">
    <source>
        <dbReference type="ARBA" id="ARBA00004586"/>
    </source>
</evidence>